<evidence type="ECO:0000313" key="3">
    <source>
        <dbReference type="Proteomes" id="UP000645217"/>
    </source>
</evidence>
<dbReference type="Proteomes" id="UP000645217">
    <property type="component" value="Unassembled WGS sequence"/>
</dbReference>
<keyword evidence="3" id="KW-1185">Reference proteome</keyword>
<evidence type="ECO:0000256" key="1">
    <source>
        <dbReference type="SAM" id="SignalP"/>
    </source>
</evidence>
<reference evidence="2" key="2">
    <citation type="submission" date="2020-09" db="EMBL/GenBank/DDBJ databases">
        <authorList>
            <person name="Sun Q."/>
            <person name="Ohkuma M."/>
        </authorList>
    </citation>
    <scope>NUCLEOTIDE SEQUENCE</scope>
    <source>
        <strain evidence="2">JCM 13064</strain>
    </source>
</reference>
<protein>
    <submittedName>
        <fullName evidence="2">Uncharacterized protein</fullName>
    </submittedName>
</protein>
<dbReference type="RefSeq" id="WP_203967923.1">
    <property type="nucleotide sequence ID" value="NZ_BMNT01000006.1"/>
</dbReference>
<reference evidence="2" key="1">
    <citation type="journal article" date="2014" name="Int. J. Syst. Evol. Microbiol.">
        <title>Complete genome sequence of Corynebacterium casei LMG S-19264T (=DSM 44701T), isolated from a smear-ripened cheese.</title>
        <authorList>
            <consortium name="US DOE Joint Genome Institute (JGI-PGF)"/>
            <person name="Walter F."/>
            <person name="Albersmeier A."/>
            <person name="Kalinowski J."/>
            <person name="Ruckert C."/>
        </authorList>
    </citation>
    <scope>NUCLEOTIDE SEQUENCE</scope>
    <source>
        <strain evidence="2">JCM 13064</strain>
    </source>
</reference>
<comment type="caution">
    <text evidence="2">The sequence shown here is derived from an EMBL/GenBank/DDBJ whole genome shotgun (WGS) entry which is preliminary data.</text>
</comment>
<gene>
    <name evidence="2" type="ORF">GCM10007964_14360</name>
</gene>
<organism evidence="2 3">
    <name type="scientific">Sphaerisporangium melleum</name>
    <dbReference type="NCBI Taxonomy" id="321316"/>
    <lineage>
        <taxon>Bacteria</taxon>
        <taxon>Bacillati</taxon>
        <taxon>Actinomycetota</taxon>
        <taxon>Actinomycetes</taxon>
        <taxon>Streptosporangiales</taxon>
        <taxon>Streptosporangiaceae</taxon>
        <taxon>Sphaerisporangium</taxon>
    </lineage>
</organism>
<sequence length="192" mass="20674">MRARARCPAILLVVCTESAVAQWCATPIEMGHPGWRLAPVVAGPHNVPVVTDPLAAVNAPELAVLSAVAHGGDVEVQAITKALLAALEAIDERRARLYADFVLMMLPEAGRKHLEELMIAGTYEYQSGFARKYVAEGKAEGRAEALLLMLDARGIAVSEEARGRILGCAESARLDEWIQRAVTVESVDDLFS</sequence>
<accession>A0A917VFH9</accession>
<name>A0A917VFH9_9ACTN</name>
<feature type="chain" id="PRO_5037340696" evidence="1">
    <location>
        <begin position="22"/>
        <end position="192"/>
    </location>
</feature>
<dbReference type="AlphaFoldDB" id="A0A917VFH9"/>
<evidence type="ECO:0000313" key="2">
    <source>
        <dbReference type="EMBL" id="GGK72683.1"/>
    </source>
</evidence>
<dbReference type="EMBL" id="BMNT01000006">
    <property type="protein sequence ID" value="GGK72683.1"/>
    <property type="molecule type" value="Genomic_DNA"/>
</dbReference>
<proteinExistence type="predicted"/>
<feature type="signal peptide" evidence="1">
    <location>
        <begin position="1"/>
        <end position="21"/>
    </location>
</feature>
<dbReference type="PANTHER" id="PTHR34613:SF1">
    <property type="entry name" value="SLL6017 PROTEIN"/>
    <property type="match status" value="1"/>
</dbReference>
<dbReference type="PANTHER" id="PTHR34613">
    <property type="entry name" value="SLL0800 PROTEIN"/>
    <property type="match status" value="1"/>
</dbReference>
<keyword evidence="1" id="KW-0732">Signal</keyword>